<dbReference type="HOGENOM" id="CLU_860332_0_0_9"/>
<dbReference type="RefSeq" id="WP_038563352.1">
    <property type="nucleotide sequence ID" value="NZ_CP008876.1"/>
</dbReference>
<dbReference type="KEGG" id="tap:GZ22_13690"/>
<organism evidence="2 3">
    <name type="scientific">Terribacillus saccharophilus</name>
    <dbReference type="NCBI Taxonomy" id="361277"/>
    <lineage>
        <taxon>Bacteria</taxon>
        <taxon>Bacillati</taxon>
        <taxon>Bacillota</taxon>
        <taxon>Bacilli</taxon>
        <taxon>Bacillales</taxon>
        <taxon>Bacillaceae</taxon>
        <taxon>Terribacillus</taxon>
    </lineage>
</organism>
<dbReference type="GeneID" id="34220836"/>
<dbReference type="AlphaFoldDB" id="A0A075LNM6"/>
<gene>
    <name evidence="2" type="ORF">GZ22_13690</name>
</gene>
<dbReference type="Pfam" id="PF10026">
    <property type="entry name" value="DUF2268"/>
    <property type="match status" value="1"/>
</dbReference>
<dbReference type="OrthoDB" id="1437293at2"/>
<sequence length="323" mass="36838">MKKTLLFLLLVCLVGCSQESSEVVSKPEQPPLAEVKDVTTTFSHPDTNQVFNIIRTDQFMQNYAEKVNRDPEQYDNYKTYAETFVEPLMEFCLADGASKADAFSVGVFKEQPHANRLGELEMLSETMDEEQVTEQVKEALIHSASILPGEEETTVCVIPTTEASGVDYLGYAYSAGQISIYVNAEMDYSTLVTTVAHEYNHSILFEQFPAVAEGNTLLDHLVFEGKAVFFEEVAYPKEFDREIYEYDKALWREAVEHLDEENLAAKEEIMFGSEVFPDIYGYNEGYKILAEYLERHPDLEIEEWMAASPEEIYEGSEYASYYD</sequence>
<dbReference type="Proteomes" id="UP000027980">
    <property type="component" value="Chromosome"/>
</dbReference>
<evidence type="ECO:0000259" key="1">
    <source>
        <dbReference type="Pfam" id="PF10026"/>
    </source>
</evidence>
<evidence type="ECO:0000313" key="2">
    <source>
        <dbReference type="EMBL" id="AIF67582.1"/>
    </source>
</evidence>
<accession>A0A075LNM6</accession>
<reference evidence="2 3" key="1">
    <citation type="submission" date="2014-07" db="EMBL/GenBank/DDBJ databases">
        <title>Complete genome sequence of a moderately halophilic bacterium Terribacillus aidingensis MP602, isolated from Cryptomeria fortunei in Tianmu mountain in China.</title>
        <authorList>
            <person name="Wang Y."/>
            <person name="Lu P."/>
            <person name="Zhang L."/>
        </authorList>
    </citation>
    <scope>NUCLEOTIDE SEQUENCE [LARGE SCALE GENOMIC DNA]</scope>
    <source>
        <strain evidence="2 3">MP602</strain>
    </source>
</reference>
<name>A0A075LNM6_9BACI</name>
<feature type="domain" description="DUF2268" evidence="1">
    <location>
        <begin position="136"/>
        <end position="313"/>
    </location>
</feature>
<dbReference type="InterPro" id="IPR018728">
    <property type="entry name" value="DUF2268"/>
</dbReference>
<dbReference type="EMBL" id="CP008876">
    <property type="protein sequence ID" value="AIF67582.1"/>
    <property type="molecule type" value="Genomic_DNA"/>
</dbReference>
<proteinExistence type="predicted"/>
<evidence type="ECO:0000313" key="3">
    <source>
        <dbReference type="Proteomes" id="UP000027980"/>
    </source>
</evidence>
<protein>
    <recommendedName>
        <fullName evidence="1">DUF2268 domain-containing protein</fullName>
    </recommendedName>
</protein>